<organism evidence="1 2">
    <name type="scientific">Caldalkalibacillus uzonensis</name>
    <dbReference type="NCBI Taxonomy" id="353224"/>
    <lineage>
        <taxon>Bacteria</taxon>
        <taxon>Bacillati</taxon>
        <taxon>Bacillota</taxon>
        <taxon>Bacilli</taxon>
        <taxon>Bacillales</taxon>
        <taxon>Bacillaceae</taxon>
        <taxon>Caldalkalibacillus</taxon>
    </lineage>
</organism>
<proteinExistence type="predicted"/>
<protein>
    <submittedName>
        <fullName evidence="1">Uncharacterized protein</fullName>
    </submittedName>
</protein>
<dbReference type="Proteomes" id="UP001232445">
    <property type="component" value="Unassembled WGS sequence"/>
</dbReference>
<comment type="caution">
    <text evidence="1">The sequence shown here is derived from an EMBL/GenBank/DDBJ whole genome shotgun (WGS) entry which is preliminary data.</text>
</comment>
<dbReference type="RefSeq" id="WP_307335685.1">
    <property type="nucleotide sequence ID" value="NZ_JAUSUQ010000002.1"/>
</dbReference>
<sequence>MSMLKDANHPTVDQYRQENEEYRFFSYEYKEKGKAFRTAYFFPRRKGAAHVSGFLVIDDEGRAIHREDAVRINRAFNRYNLLFKRFQGEWGDVVEQDMCKFNGVIEHFEALEMFQPEDHSLREMIDQAQAAVRQVLDCQDQIYQLDLEAIDLGKKKREQQFIDPEIDQEVERIITQFEHTLFKQYYVQYQSIPLSDQFAVCLKEHKPDKQWKKHLKKVKRILKRMRKNALKHEQRLKDRAKDPENLRYYQRLYAEWESMVRNP</sequence>
<evidence type="ECO:0000313" key="1">
    <source>
        <dbReference type="EMBL" id="MDQ0338011.1"/>
    </source>
</evidence>
<reference evidence="1 2" key="1">
    <citation type="submission" date="2023-07" db="EMBL/GenBank/DDBJ databases">
        <title>Genomic Encyclopedia of Type Strains, Phase IV (KMG-IV): sequencing the most valuable type-strain genomes for metagenomic binning, comparative biology and taxonomic classification.</title>
        <authorList>
            <person name="Goeker M."/>
        </authorList>
    </citation>
    <scope>NUCLEOTIDE SEQUENCE [LARGE SCALE GENOMIC DNA]</scope>
    <source>
        <strain evidence="1 2">DSM 17740</strain>
    </source>
</reference>
<evidence type="ECO:0000313" key="2">
    <source>
        <dbReference type="Proteomes" id="UP001232445"/>
    </source>
</evidence>
<dbReference type="EMBL" id="JAUSUQ010000002">
    <property type="protein sequence ID" value="MDQ0338011.1"/>
    <property type="molecule type" value="Genomic_DNA"/>
</dbReference>
<keyword evidence="2" id="KW-1185">Reference proteome</keyword>
<name>A0ABU0CQ33_9BACI</name>
<gene>
    <name evidence="1" type="ORF">J2S00_000794</name>
</gene>
<accession>A0ABU0CQ33</accession>